<gene>
    <name evidence="1" type="ORF">N0V87_007089</name>
</gene>
<reference evidence="1" key="1">
    <citation type="submission" date="2022-10" db="EMBL/GenBank/DDBJ databases">
        <title>Tapping the CABI collections for fungal endophytes: first genome assemblies for Collariella, Neodidymelliopsis, Ascochyta clinopodiicola, Didymella pomorum, Didymosphaeria variabile, Neocosmospora piperis and Neocucurbitaria cava.</title>
        <authorList>
            <person name="Hill R."/>
        </authorList>
    </citation>
    <scope>NUCLEOTIDE SEQUENCE</scope>
    <source>
        <strain evidence="1">IMI 360193</strain>
    </source>
</reference>
<proteinExistence type="predicted"/>
<dbReference type="AlphaFoldDB" id="A0A9W9BXY3"/>
<sequence>MNASRYAPKTPLEQLKQSKAEKLRNDKDKADKLMIRLQWKATMLLYGSYERAMKLLQDCEQHNGHDESQRDLFKEAESMFKLDFFEFYTFLERFLTHCLAAVGVSVSGNLPRENFNALRYITNPDLHRTRPLATHAFHANLLEALDDEECPLNAALGTQAARIQLGLAKDYRNAWKDADGTGGTANGHISREGSPKSVTLPELKLEAMLETIVRACKDANTIVQGYGGTGVGVRSLSSRDFEPATHAYDAVITNDVPFEYMDVATDEMELD</sequence>
<keyword evidence="2" id="KW-1185">Reference proteome</keyword>
<accession>A0A9W9BXY3</accession>
<dbReference type="OrthoDB" id="3858188at2759"/>
<protein>
    <submittedName>
        <fullName evidence="1">Uncharacterized protein</fullName>
    </submittedName>
</protein>
<organism evidence="1 2">
    <name type="scientific">Didymella glomerata</name>
    <dbReference type="NCBI Taxonomy" id="749621"/>
    <lineage>
        <taxon>Eukaryota</taxon>
        <taxon>Fungi</taxon>
        <taxon>Dikarya</taxon>
        <taxon>Ascomycota</taxon>
        <taxon>Pezizomycotina</taxon>
        <taxon>Dothideomycetes</taxon>
        <taxon>Pleosporomycetidae</taxon>
        <taxon>Pleosporales</taxon>
        <taxon>Pleosporineae</taxon>
        <taxon>Didymellaceae</taxon>
        <taxon>Didymella</taxon>
    </lineage>
</organism>
<evidence type="ECO:0000313" key="1">
    <source>
        <dbReference type="EMBL" id="KAJ4334145.1"/>
    </source>
</evidence>
<dbReference type="EMBL" id="JAPEUV010000082">
    <property type="protein sequence ID" value="KAJ4334145.1"/>
    <property type="molecule type" value="Genomic_DNA"/>
</dbReference>
<name>A0A9W9BXY3_9PLEO</name>
<evidence type="ECO:0000313" key="2">
    <source>
        <dbReference type="Proteomes" id="UP001140562"/>
    </source>
</evidence>
<dbReference type="Proteomes" id="UP001140562">
    <property type="component" value="Unassembled WGS sequence"/>
</dbReference>
<comment type="caution">
    <text evidence="1">The sequence shown here is derived from an EMBL/GenBank/DDBJ whole genome shotgun (WGS) entry which is preliminary data.</text>
</comment>